<keyword evidence="1" id="KW-0472">Membrane</keyword>
<name>A0A0F9K8E6_9ZZZZ</name>
<reference evidence="2" key="1">
    <citation type="journal article" date="2015" name="Nature">
        <title>Complex archaea that bridge the gap between prokaryotes and eukaryotes.</title>
        <authorList>
            <person name="Spang A."/>
            <person name="Saw J.H."/>
            <person name="Jorgensen S.L."/>
            <person name="Zaremba-Niedzwiedzka K."/>
            <person name="Martijn J."/>
            <person name="Lind A.E."/>
            <person name="van Eijk R."/>
            <person name="Schleper C."/>
            <person name="Guy L."/>
            <person name="Ettema T.J."/>
        </authorList>
    </citation>
    <scope>NUCLEOTIDE SEQUENCE</scope>
</reference>
<accession>A0A0F9K8E6</accession>
<evidence type="ECO:0000256" key="1">
    <source>
        <dbReference type="SAM" id="Phobius"/>
    </source>
</evidence>
<feature type="transmembrane region" description="Helical" evidence="1">
    <location>
        <begin position="105"/>
        <end position="123"/>
    </location>
</feature>
<comment type="caution">
    <text evidence="2">The sequence shown here is derived from an EMBL/GenBank/DDBJ whole genome shotgun (WGS) entry which is preliminary data.</text>
</comment>
<evidence type="ECO:0000313" key="2">
    <source>
        <dbReference type="EMBL" id="KKM78404.1"/>
    </source>
</evidence>
<gene>
    <name evidence="2" type="ORF">LCGC14_1360300</name>
</gene>
<feature type="transmembrane region" description="Helical" evidence="1">
    <location>
        <begin position="72"/>
        <end position="96"/>
    </location>
</feature>
<sequence length="233" mass="27260">MPLFQVDISRILFVYIVGLTLVFVSTNLIYKTLKKGKNKPYLMICGFFISFDISISLNMIYAPIFLTDIRNVLYRVNIFFLFFGLFFTLLFTFYLYKENKMKNQYLIIFSVLYSIFLILLLYHPENITISVSTNWNPIWKLNILISIILISLGCCFIPTIAVSIIIYRKFRLKILKKKFKYFIIGIIGAYMTLYGAIIAYSTNNSTIILIFSFTSIVNIVWALFIYYGMTSNL</sequence>
<feature type="transmembrane region" description="Helical" evidence="1">
    <location>
        <begin position="179"/>
        <end position="200"/>
    </location>
</feature>
<feature type="transmembrane region" description="Helical" evidence="1">
    <location>
        <begin position="42"/>
        <end position="66"/>
    </location>
</feature>
<keyword evidence="1" id="KW-1133">Transmembrane helix</keyword>
<feature type="transmembrane region" description="Helical" evidence="1">
    <location>
        <begin position="12"/>
        <end position="30"/>
    </location>
</feature>
<dbReference type="AlphaFoldDB" id="A0A0F9K8E6"/>
<evidence type="ECO:0008006" key="3">
    <source>
        <dbReference type="Google" id="ProtNLM"/>
    </source>
</evidence>
<dbReference type="EMBL" id="LAZR01008495">
    <property type="protein sequence ID" value="KKM78404.1"/>
    <property type="molecule type" value="Genomic_DNA"/>
</dbReference>
<organism evidence="2">
    <name type="scientific">marine sediment metagenome</name>
    <dbReference type="NCBI Taxonomy" id="412755"/>
    <lineage>
        <taxon>unclassified sequences</taxon>
        <taxon>metagenomes</taxon>
        <taxon>ecological metagenomes</taxon>
    </lineage>
</organism>
<proteinExistence type="predicted"/>
<protein>
    <recommendedName>
        <fullName evidence="3">Histidine kinase N-terminal 7TM region domain-containing protein</fullName>
    </recommendedName>
</protein>
<keyword evidence="1" id="KW-0812">Transmembrane</keyword>
<feature type="transmembrane region" description="Helical" evidence="1">
    <location>
        <begin position="206"/>
        <end position="227"/>
    </location>
</feature>
<feature type="transmembrane region" description="Helical" evidence="1">
    <location>
        <begin position="143"/>
        <end position="167"/>
    </location>
</feature>